<dbReference type="Proteomes" id="UP001356427">
    <property type="component" value="Unassembled WGS sequence"/>
</dbReference>
<keyword evidence="10" id="KW-0175">Coiled coil</keyword>
<feature type="signal peptide" evidence="12">
    <location>
        <begin position="1"/>
        <end position="22"/>
    </location>
</feature>
<feature type="region of interest" description="Disordered" evidence="11">
    <location>
        <begin position="131"/>
        <end position="228"/>
    </location>
</feature>
<feature type="compositionally biased region" description="Polar residues" evidence="11">
    <location>
        <begin position="685"/>
        <end position="698"/>
    </location>
</feature>
<feature type="compositionally biased region" description="Low complexity" evidence="11">
    <location>
        <begin position="1892"/>
        <end position="1902"/>
    </location>
</feature>
<dbReference type="Pfam" id="PF17098">
    <property type="entry name" value="Wtap"/>
    <property type="match status" value="1"/>
</dbReference>
<proteinExistence type="inferred from homology"/>
<accession>A0AAN8QQ32</accession>
<evidence type="ECO:0000256" key="9">
    <source>
        <dbReference type="ARBA" id="ARBA00033097"/>
    </source>
</evidence>
<feature type="region of interest" description="Disordered" evidence="11">
    <location>
        <begin position="2004"/>
        <end position="2023"/>
    </location>
</feature>
<dbReference type="SMART" id="SM00060">
    <property type="entry name" value="FN3"/>
    <property type="match status" value="3"/>
</dbReference>
<feature type="compositionally biased region" description="Low complexity" evidence="11">
    <location>
        <begin position="922"/>
        <end position="942"/>
    </location>
</feature>
<feature type="compositionally biased region" description="Polar residues" evidence="11">
    <location>
        <begin position="1872"/>
        <end position="1883"/>
    </location>
</feature>
<feature type="compositionally biased region" description="Polar residues" evidence="11">
    <location>
        <begin position="482"/>
        <end position="495"/>
    </location>
</feature>
<evidence type="ECO:0000256" key="7">
    <source>
        <dbReference type="ARBA" id="ARBA00032336"/>
    </source>
</evidence>
<name>A0AAN8QQ32_9TELE</name>
<feature type="domain" description="Fibronectin type-III" evidence="13">
    <location>
        <begin position="372"/>
        <end position="467"/>
    </location>
</feature>
<evidence type="ECO:0000256" key="12">
    <source>
        <dbReference type="SAM" id="SignalP"/>
    </source>
</evidence>
<feature type="compositionally biased region" description="Polar residues" evidence="11">
    <location>
        <begin position="1071"/>
        <end position="1084"/>
    </location>
</feature>
<evidence type="ECO:0000256" key="3">
    <source>
        <dbReference type="ARBA" id="ARBA00017540"/>
    </source>
</evidence>
<feature type="region of interest" description="Disordered" evidence="11">
    <location>
        <begin position="467"/>
        <end position="855"/>
    </location>
</feature>
<evidence type="ECO:0000256" key="5">
    <source>
        <dbReference type="ARBA" id="ARBA00023187"/>
    </source>
</evidence>
<comment type="subcellular location">
    <subcellularLocation>
        <location evidence="1">Nucleus</location>
    </subcellularLocation>
</comment>
<evidence type="ECO:0000256" key="1">
    <source>
        <dbReference type="ARBA" id="ARBA00004123"/>
    </source>
</evidence>
<dbReference type="GO" id="GO:0000381">
    <property type="term" value="P:regulation of alternative mRNA splicing, via spliceosome"/>
    <property type="evidence" value="ECO:0007669"/>
    <property type="project" value="InterPro"/>
</dbReference>
<evidence type="ECO:0000256" key="8">
    <source>
        <dbReference type="ARBA" id="ARBA00032703"/>
    </source>
</evidence>
<evidence type="ECO:0000256" key="6">
    <source>
        <dbReference type="ARBA" id="ARBA00023242"/>
    </source>
</evidence>
<keyword evidence="6" id="KW-0539">Nucleus</keyword>
<dbReference type="InterPro" id="IPR003961">
    <property type="entry name" value="FN3_dom"/>
</dbReference>
<feature type="region of interest" description="Disordered" evidence="11">
    <location>
        <begin position="1843"/>
        <end position="1997"/>
    </location>
</feature>
<comment type="caution">
    <text evidence="14">The sequence shown here is derived from an EMBL/GenBank/DDBJ whole genome shotgun (WGS) entry which is preliminary data.</text>
</comment>
<dbReference type="InterPro" id="IPR013783">
    <property type="entry name" value="Ig-like_fold"/>
</dbReference>
<feature type="compositionally biased region" description="Polar residues" evidence="11">
    <location>
        <begin position="244"/>
        <end position="258"/>
    </location>
</feature>
<dbReference type="GO" id="GO:0006397">
    <property type="term" value="P:mRNA processing"/>
    <property type="evidence" value="ECO:0007669"/>
    <property type="project" value="UniProtKB-KW"/>
</dbReference>
<dbReference type="GO" id="GO:0016556">
    <property type="term" value="P:mRNA modification"/>
    <property type="evidence" value="ECO:0007669"/>
    <property type="project" value="InterPro"/>
</dbReference>
<dbReference type="SUPFAM" id="SSF49265">
    <property type="entry name" value="Fibronectin type III"/>
    <property type="match status" value="3"/>
</dbReference>
<evidence type="ECO:0000313" key="14">
    <source>
        <dbReference type="EMBL" id="KAK6297592.1"/>
    </source>
</evidence>
<feature type="compositionally biased region" description="Low complexity" evidence="11">
    <location>
        <begin position="1313"/>
        <end position="1346"/>
    </location>
</feature>
<feature type="compositionally biased region" description="Low complexity" evidence="11">
    <location>
        <begin position="740"/>
        <end position="754"/>
    </location>
</feature>
<dbReference type="Gene3D" id="2.60.40.10">
    <property type="entry name" value="Immunoglobulins"/>
    <property type="match status" value="4"/>
</dbReference>
<feature type="compositionally biased region" description="Basic and acidic residues" evidence="11">
    <location>
        <begin position="622"/>
        <end position="639"/>
    </location>
</feature>
<dbReference type="PRINTS" id="PR00014">
    <property type="entry name" value="FNTYPEIII"/>
</dbReference>
<feature type="compositionally biased region" description="Low complexity" evidence="11">
    <location>
        <begin position="704"/>
        <end position="719"/>
    </location>
</feature>
<reference evidence="14 15" key="1">
    <citation type="submission" date="2021-04" db="EMBL/GenBank/DDBJ databases">
        <authorList>
            <person name="De Guttry C."/>
            <person name="Zahm M."/>
            <person name="Klopp C."/>
            <person name="Cabau C."/>
            <person name="Louis A."/>
            <person name="Berthelot C."/>
            <person name="Parey E."/>
            <person name="Roest Crollius H."/>
            <person name="Montfort J."/>
            <person name="Robinson-Rechavi M."/>
            <person name="Bucao C."/>
            <person name="Bouchez O."/>
            <person name="Gislard M."/>
            <person name="Lluch J."/>
            <person name="Milhes M."/>
            <person name="Lampietro C."/>
            <person name="Lopez Roques C."/>
            <person name="Donnadieu C."/>
            <person name="Braasch I."/>
            <person name="Desvignes T."/>
            <person name="Postlethwait J."/>
            <person name="Bobe J."/>
            <person name="Wedekind C."/>
            <person name="Guiguen Y."/>
        </authorList>
    </citation>
    <scope>NUCLEOTIDE SEQUENCE [LARGE SCALE GENOMIC DNA]</scope>
    <source>
        <strain evidence="14">Cs_M1</strain>
        <tissue evidence="14">Blood</tissue>
    </source>
</reference>
<feature type="compositionally biased region" description="Polar residues" evidence="11">
    <location>
        <begin position="1005"/>
        <end position="1019"/>
    </location>
</feature>
<feature type="compositionally biased region" description="Basic and acidic residues" evidence="11">
    <location>
        <begin position="594"/>
        <end position="613"/>
    </location>
</feature>
<dbReference type="GO" id="GO:0005634">
    <property type="term" value="C:nucleus"/>
    <property type="evidence" value="ECO:0007669"/>
    <property type="project" value="UniProtKB-SubCell"/>
</dbReference>
<dbReference type="InterPro" id="IPR033757">
    <property type="entry name" value="WTAP"/>
</dbReference>
<evidence type="ECO:0000259" key="13">
    <source>
        <dbReference type="PROSITE" id="PS50853"/>
    </source>
</evidence>
<dbReference type="CDD" id="cd00063">
    <property type="entry name" value="FN3"/>
    <property type="match status" value="4"/>
</dbReference>
<dbReference type="InterPro" id="IPR036116">
    <property type="entry name" value="FN3_sf"/>
</dbReference>
<organism evidence="14 15">
    <name type="scientific">Coregonus suidteri</name>
    <dbReference type="NCBI Taxonomy" id="861788"/>
    <lineage>
        <taxon>Eukaryota</taxon>
        <taxon>Metazoa</taxon>
        <taxon>Chordata</taxon>
        <taxon>Craniata</taxon>
        <taxon>Vertebrata</taxon>
        <taxon>Euteleostomi</taxon>
        <taxon>Actinopterygii</taxon>
        <taxon>Neopterygii</taxon>
        <taxon>Teleostei</taxon>
        <taxon>Protacanthopterygii</taxon>
        <taxon>Salmoniformes</taxon>
        <taxon>Salmonidae</taxon>
        <taxon>Coregoninae</taxon>
        <taxon>Coregonus</taxon>
    </lineage>
</organism>
<feature type="region of interest" description="Disordered" evidence="11">
    <location>
        <begin position="1284"/>
        <end position="1351"/>
    </location>
</feature>
<evidence type="ECO:0000256" key="4">
    <source>
        <dbReference type="ARBA" id="ARBA00022664"/>
    </source>
</evidence>
<keyword evidence="4" id="KW-0507">mRNA processing</keyword>
<sequence>MASTAARTLLVLFVTFCASSQADKPMRPRNVKLTSVDKGLRVSWEPPNELDGRPVDRYTIGYGKSMRRLRFIKVDKDRRTEVLEDVEPGVLHFLKMSAENEEGMSKPVYRAETPGGGEWVKLDGFAVVGGAPVNASSPARPSPTPDTRPRPDPPVRIHVRTGTETGVDEAVRPSDLTSTKGQRIRRPPQSSSGPRQPERAKAGPALLDQRSQHQHHHTQPQADQRNRHNPKLASESVYVVSLQAQRATGRSAPSNRATLTKKAPPEPEEHEAKDISVRVMSPQSVLISWVDPSIEMEKVLPGGSRHYTVKYREKGESARWEYKETNQRRLLIDTLSADRMYEFSVRISHGDNHGKWSTSVFQRTPESAPSGPPENFHVKALRGKGTAVTATWDPPEEPNGRIREYIMSYAPAMKPFGMKSVTYRGSTTSAIVDGLQPGDRYIFKIRATNRRGQGPQTKAFSVAMPRGTANSAASPPTHHSKSQGGRRTSHTPSRTTKQDSYHDDDTDLQLDAMTEQLTTPTQTTSAPPATRRTRPLTQTRSFHSIFSDVRGTVRKGATDQRLGGSISSARDKGRESETKDEQEEEYKTTEPTPEEQKEERLTNEALEEKKEAVTQKNVVPSKPEEEDRSYGRGRGKDPSVDETSSPSLKTEVPSSEGSSSSSKPSYPLRKALSSRRINSGRRPFSRTSGSGSVSQPKTQDAEIDSASSSSSSSSSQESAAIRKDDTVTNYAKGKNTYDQPSVTDTKPSTSTSTPEQAVSEPETEAPSVGRVPALPGRGYGYGRRKPGILSRGNPNGRVLTGLPKPGINPFVNRHQSRFGTGMGSSSRASSPRADGRVPWSRTASSSSIGAGRPLLRGTASRTAALGAAGATGAAGASGESRTSTVQETSEDAKTSSTLYPLKNGVGVGSPKPSLPNRNAVLGGSRNPITSSSSSSSSNPSSSGRRDSSEPVHRGSSTREDSSNGHEEDYLYEGSKEIYERNEKVTDPNPAPKTTTTITTTTTTTSAPSTPRRVSQSGDNESVDPMPGRTRPGLNPGSTLPRRPIIGPNGRVRSPLLTNRQTASRFPFRAQPAQSTQLGSSNPDTSSSSSSSSSSSLSQPDRRVNGGASVSTGGSSPSLSLPSLRQTSSSEGSHGDSQGFQGSSSSSSSRDSLGGQGTRMRYPSRSDPLLRGKTPSGGLKPGYGNGNGNGKNGRPNLTVTSDKASSTPNDNTKPNGRRYITGPDGAKWVVDLDKGVLMNENGMVLQDSQGRPRRVVLGEDGRTIFDHQGSPLVNQEGQALFGHGRESQPVVNPKDKFLTVGGKPVIGLDRPKPRTTTTNRPPTTTTPEPTTLPTTTEMTTEETTTMPVFPTCPPGTFLIRDEDGFPMLDADGVLDCYPEEESSGMEMDSMDELLWQTTLAPTTTTDPPTPEPESRPFNNSPSNEFDLTGKKRFTAPYVSFIQKDPGAPCSLTEALEYLQVDILENLFKKDSLASNQKQPPKNKPHNITVVAMEGCHSFVILDWAIPLKDDMVSGYMVHSASYDDILNNRWSSSASSGTHLAVENLKPNSRYYFKVQAKNVFGLGPVSDTLTYVTESDDPLLIERPPGGEPIWIPFSFRFNPQHSACKGSQYVKRTWYRKFVGVVLCNSLRYKIFMGDGLKETFYSIADTFGHGEDHCQFVDSYLDGRTGSPSLSTYLPTAQGNKNEQINSQNSSLTYSLTQIQYLKQVQQPSAAQLRSSMVDPAINLFFLKMKGELEQTKDKLEQAQNELSAWKFTPDSQTGKKLMAKCRMLIQENQELGRQLSQGRIAQLEAELALQKKYSEELKSSQDELNDFIIQLDEEVEGMQSTILVLQQQLRETRLQLSQNPAQAASFGAGPSRTSPSSGSAEPPSQAEQTFTPSSAQPGKDCERVSNGPSNGSSSSQRGAAATPSLYREVSSTEEDFPPSPMVSSPGEGETKLSNHSEAAGGQTSDCAVGFGSQLSAGYESVDSPTGSETSLTQHSNDTDSNTDPHEEKAVPVIKGNRTAGLRHAQNGLDSNGGAVL</sequence>
<dbReference type="EMBL" id="JAGTTL010000031">
    <property type="protein sequence ID" value="KAK6297592.1"/>
    <property type="molecule type" value="Genomic_DNA"/>
</dbReference>
<feature type="compositionally biased region" description="Basic and acidic residues" evidence="11">
    <location>
        <begin position="569"/>
        <end position="579"/>
    </location>
</feature>
<protein>
    <recommendedName>
        <fullName evidence="3">Pre-mRNA-splicing regulator WTAP</fullName>
    </recommendedName>
    <alternativeName>
        <fullName evidence="9">Female-lethal(2)D homolog</fullName>
    </alternativeName>
    <alternativeName>
        <fullName evidence="8">WT1-associated protein</fullName>
    </alternativeName>
    <alternativeName>
        <fullName evidence="7">Wilms tumor 1-associating protein</fullName>
    </alternativeName>
</protein>
<feature type="compositionally biased region" description="Polar residues" evidence="11">
    <location>
        <begin position="1197"/>
        <end position="1213"/>
    </location>
</feature>
<keyword evidence="12" id="KW-0732">Signal</keyword>
<feature type="compositionally biased region" description="Basic and acidic residues" evidence="11">
    <location>
        <begin position="943"/>
        <end position="985"/>
    </location>
</feature>
<dbReference type="PANTHER" id="PTHR23197">
    <property type="entry name" value="TARSH-RELATED FIBRONECTIN DOMAIN-CONTAINING"/>
    <property type="match status" value="1"/>
</dbReference>
<keyword evidence="15" id="KW-1185">Reference proteome</keyword>
<comment type="similarity">
    <text evidence="2">Belongs to the fl(2)d family.</text>
</comment>
<feature type="compositionally biased region" description="Polar residues" evidence="11">
    <location>
        <begin position="1942"/>
        <end position="1952"/>
    </location>
</feature>
<feature type="compositionally biased region" description="Polar residues" evidence="11">
    <location>
        <begin position="1415"/>
        <end position="1424"/>
    </location>
</feature>
<evidence type="ECO:0000313" key="15">
    <source>
        <dbReference type="Proteomes" id="UP001356427"/>
    </source>
</evidence>
<feature type="coiled-coil region" evidence="10">
    <location>
        <begin position="1728"/>
        <end position="1755"/>
    </location>
</feature>
<evidence type="ECO:0000256" key="10">
    <source>
        <dbReference type="SAM" id="Coils"/>
    </source>
</evidence>
<feature type="compositionally biased region" description="Low complexity" evidence="11">
    <location>
        <begin position="1108"/>
        <end position="1152"/>
    </location>
</feature>
<feature type="compositionally biased region" description="Low complexity" evidence="11">
    <location>
        <begin position="993"/>
        <end position="1004"/>
    </location>
</feature>
<feature type="domain" description="Fibronectin type-III" evidence="13">
    <location>
        <begin position="24"/>
        <end position="116"/>
    </location>
</feature>
<dbReference type="PROSITE" id="PS50853">
    <property type="entry name" value="FN3"/>
    <property type="match status" value="4"/>
</dbReference>
<feature type="domain" description="Fibronectin type-III" evidence="13">
    <location>
        <begin position="264"/>
        <end position="367"/>
    </location>
</feature>
<feature type="compositionally biased region" description="Low complexity" evidence="11">
    <location>
        <begin position="1085"/>
        <end position="1097"/>
    </location>
</feature>
<feature type="compositionally biased region" description="Polar residues" evidence="11">
    <location>
        <begin position="1969"/>
        <end position="1988"/>
    </location>
</feature>
<feature type="compositionally biased region" description="Low complexity" evidence="11">
    <location>
        <begin position="653"/>
        <end position="667"/>
    </location>
</feature>
<feature type="compositionally biased region" description="Basic and acidic residues" evidence="11">
    <location>
        <begin position="263"/>
        <end position="274"/>
    </location>
</feature>
<feature type="chain" id="PRO_5042902450" description="Pre-mRNA-splicing regulator WTAP" evidence="12">
    <location>
        <begin position="23"/>
        <end position="2023"/>
    </location>
</feature>
<feature type="region of interest" description="Disordered" evidence="11">
    <location>
        <begin position="867"/>
        <end position="1221"/>
    </location>
</feature>
<feature type="region of interest" description="Disordered" evidence="11">
    <location>
        <begin position="1399"/>
        <end position="1424"/>
    </location>
</feature>
<gene>
    <name evidence="14" type="ORF">J4Q44_G00321750</name>
</gene>
<evidence type="ECO:0000256" key="2">
    <source>
        <dbReference type="ARBA" id="ARBA00010313"/>
    </source>
</evidence>
<dbReference type="Pfam" id="PF00041">
    <property type="entry name" value="fn3"/>
    <property type="match status" value="3"/>
</dbReference>
<feature type="region of interest" description="Disordered" evidence="11">
    <location>
        <begin position="244"/>
        <end position="274"/>
    </location>
</feature>
<dbReference type="GO" id="GO:0008380">
    <property type="term" value="P:RNA splicing"/>
    <property type="evidence" value="ECO:0007669"/>
    <property type="project" value="UniProtKB-KW"/>
</dbReference>
<feature type="compositionally biased region" description="Low complexity" evidence="11">
    <location>
        <begin position="867"/>
        <end position="884"/>
    </location>
</feature>
<evidence type="ECO:0000256" key="11">
    <source>
        <dbReference type="SAM" id="MobiDB-lite"/>
    </source>
</evidence>
<feature type="compositionally biased region" description="Gly residues" evidence="11">
    <location>
        <begin position="1178"/>
        <end position="1190"/>
    </location>
</feature>
<feature type="compositionally biased region" description="Low complexity" evidence="11">
    <location>
        <begin position="517"/>
        <end position="541"/>
    </location>
</feature>
<keyword evidence="5" id="KW-0508">mRNA splicing</keyword>
<dbReference type="PANTHER" id="PTHR23197:SF8">
    <property type="entry name" value="FIBRONECTIN TYPE III DOMAIN-CONTAINING PROTEIN 1"/>
    <property type="match status" value="1"/>
</dbReference>
<feature type="domain" description="Fibronectin type-III" evidence="13">
    <location>
        <begin position="1482"/>
        <end position="1576"/>
    </location>
</feature>